<name>A0A6C0HSM5_9ZZZZ</name>
<sequence>MSTKCNNLILKNCNKKKVEYNKLNTGGNNPSISKTQRASQYLNTVKPSIHYENPKGFLENKGLIYTPVTYKLVNFKQTYIENDIVFPRERIFI</sequence>
<accession>A0A6C0HSM5</accession>
<proteinExistence type="predicted"/>
<dbReference type="EMBL" id="MN740010">
    <property type="protein sequence ID" value="QHT83582.1"/>
    <property type="molecule type" value="Genomic_DNA"/>
</dbReference>
<reference evidence="1" key="1">
    <citation type="journal article" date="2020" name="Nature">
        <title>Giant virus diversity and host interactions through global metagenomics.</title>
        <authorList>
            <person name="Schulz F."/>
            <person name="Roux S."/>
            <person name="Paez-Espino D."/>
            <person name="Jungbluth S."/>
            <person name="Walsh D.A."/>
            <person name="Denef V.J."/>
            <person name="McMahon K.D."/>
            <person name="Konstantinidis K.T."/>
            <person name="Eloe-Fadrosh E.A."/>
            <person name="Kyrpides N.C."/>
            <person name="Woyke T."/>
        </authorList>
    </citation>
    <scope>NUCLEOTIDE SEQUENCE</scope>
    <source>
        <strain evidence="1">GVMAG-M-3300023184-168</strain>
    </source>
</reference>
<evidence type="ECO:0000313" key="1">
    <source>
        <dbReference type="EMBL" id="QHT83582.1"/>
    </source>
</evidence>
<protein>
    <submittedName>
        <fullName evidence="1">Uncharacterized protein</fullName>
    </submittedName>
</protein>
<organism evidence="1">
    <name type="scientific">viral metagenome</name>
    <dbReference type="NCBI Taxonomy" id="1070528"/>
    <lineage>
        <taxon>unclassified sequences</taxon>
        <taxon>metagenomes</taxon>
        <taxon>organismal metagenomes</taxon>
    </lineage>
</organism>
<dbReference type="AlphaFoldDB" id="A0A6C0HSM5"/>